<evidence type="ECO:0000256" key="6">
    <source>
        <dbReference type="PIRSR" id="PIRSR613078-1"/>
    </source>
</evidence>
<dbReference type="InterPro" id="IPR013078">
    <property type="entry name" value="His_Pase_superF_clade-1"/>
</dbReference>
<reference evidence="8 9" key="1">
    <citation type="journal article" date="2021" name="Nat. Commun.">
        <title>Isolation of a member of the candidate phylum Atribacteria reveals a unique cell membrane structure.</title>
        <authorList>
            <person name="Taiki K."/>
            <person name="Nobu M.K."/>
            <person name="Kusada H."/>
            <person name="Meng X.-Y."/>
            <person name="Hosoki N."/>
            <person name="Uematsu K."/>
            <person name="Yoshioka H."/>
            <person name="Kamagata Y."/>
            <person name="Tamaki H."/>
        </authorList>
    </citation>
    <scope>NUCLEOTIDE SEQUENCE [LARGE SCALE GENOMIC DNA]</scope>
    <source>
        <strain evidence="8 9">RT761</strain>
    </source>
</reference>
<dbReference type="PANTHER" id="PTHR11931">
    <property type="entry name" value="PHOSPHOGLYCERATE MUTASE"/>
    <property type="match status" value="1"/>
</dbReference>
<feature type="active site" description="Tele-phosphohistidine intermediate" evidence="6">
    <location>
        <position position="9"/>
    </location>
</feature>
<evidence type="ECO:0000256" key="4">
    <source>
        <dbReference type="ARBA" id="ARBA00023235"/>
    </source>
</evidence>
<dbReference type="KEGG" id="alam:RT761_00795"/>
<dbReference type="RefSeq" id="WP_218112787.1">
    <property type="nucleotide sequence ID" value="NZ_CP065383.1"/>
</dbReference>
<evidence type="ECO:0000313" key="8">
    <source>
        <dbReference type="EMBL" id="QPM67591.1"/>
    </source>
</evidence>
<dbReference type="GO" id="GO:0006096">
    <property type="term" value="P:glycolytic process"/>
    <property type="evidence" value="ECO:0007669"/>
    <property type="project" value="UniProtKB-KW"/>
</dbReference>
<dbReference type="SUPFAM" id="SSF53254">
    <property type="entry name" value="Phosphoglycerate mutase-like"/>
    <property type="match status" value="1"/>
</dbReference>
<evidence type="ECO:0000256" key="3">
    <source>
        <dbReference type="ARBA" id="ARBA00023152"/>
    </source>
</evidence>
<proteinExistence type="inferred from homology"/>
<evidence type="ECO:0000313" key="9">
    <source>
        <dbReference type="Proteomes" id="UP000594463"/>
    </source>
</evidence>
<dbReference type="InterPro" id="IPR005952">
    <property type="entry name" value="Phosphogly_mut1"/>
</dbReference>
<keyword evidence="9" id="KW-1185">Reference proteome</keyword>
<evidence type="ECO:0000256" key="5">
    <source>
        <dbReference type="NCBIfam" id="TIGR03162"/>
    </source>
</evidence>
<dbReference type="NCBIfam" id="TIGR03162">
    <property type="entry name" value="ribazole_cobC"/>
    <property type="match status" value="1"/>
</dbReference>
<keyword evidence="2" id="KW-0312">Gluconeogenesis</keyword>
<name>A0A7T1F2R2_ATRLM</name>
<dbReference type="AlphaFoldDB" id="A0A7T1F2R2"/>
<dbReference type="InterPro" id="IPR029033">
    <property type="entry name" value="His_PPase_superfam"/>
</dbReference>
<protein>
    <recommendedName>
        <fullName evidence="5">Alpha-ribazole phosphatase</fullName>
        <ecNumber evidence="5">3.1.3.73</ecNumber>
    </recommendedName>
</protein>
<dbReference type="GO" id="GO:0016868">
    <property type="term" value="F:intramolecular phosphotransferase activity"/>
    <property type="evidence" value="ECO:0007669"/>
    <property type="project" value="InterPro"/>
</dbReference>
<comment type="similarity">
    <text evidence="1">Belongs to the phosphoglycerate mutase family. BPG-dependent PGAM subfamily.</text>
</comment>
<sequence>MKEIILLRHGDTDATENRYFAGWSDIPLTKKGEKRIRAAKEILNNNEYLEIWSSPLVRTRQTAQIVVNSNYSIQYTEDIKERSFGEWEGMNWEALEKDFPDQAKKWKDSPLEFTPPLGESFEDVLIRVKRFWQTLQDKSNGNYLVVTHAGVIRCLLVLLTGMAFENSFHLLLDPGVIIKVRDDSGFFQVTGIINHKDL</sequence>
<dbReference type="Gene3D" id="3.40.50.1240">
    <property type="entry name" value="Phosphoglycerate mutase-like"/>
    <property type="match status" value="1"/>
</dbReference>
<dbReference type="GO" id="GO:0006094">
    <property type="term" value="P:gluconeogenesis"/>
    <property type="evidence" value="ECO:0007669"/>
    <property type="project" value="UniProtKB-KW"/>
</dbReference>
<keyword evidence="4" id="KW-0413">Isomerase</keyword>
<evidence type="ECO:0000256" key="7">
    <source>
        <dbReference type="PIRSR" id="PIRSR613078-2"/>
    </source>
</evidence>
<dbReference type="Proteomes" id="UP000594463">
    <property type="component" value="Chromosome"/>
</dbReference>
<evidence type="ECO:0000256" key="1">
    <source>
        <dbReference type="ARBA" id="ARBA00006717"/>
    </source>
</evidence>
<feature type="active site" description="Proton donor/acceptor" evidence="6">
    <location>
        <position position="81"/>
    </location>
</feature>
<dbReference type="GO" id="GO:0043755">
    <property type="term" value="F:alpha-ribazole phosphatase activity"/>
    <property type="evidence" value="ECO:0007669"/>
    <property type="project" value="UniProtKB-UniRule"/>
</dbReference>
<feature type="binding site" evidence="7">
    <location>
        <position position="58"/>
    </location>
    <ligand>
        <name>substrate</name>
    </ligand>
</feature>
<dbReference type="GO" id="GO:0009236">
    <property type="term" value="P:cobalamin biosynthetic process"/>
    <property type="evidence" value="ECO:0007669"/>
    <property type="project" value="UniProtKB-UniRule"/>
</dbReference>
<keyword evidence="3" id="KW-0324">Glycolysis</keyword>
<dbReference type="PIRSF" id="PIRSF000709">
    <property type="entry name" value="6PFK_2-Ptase"/>
    <property type="match status" value="1"/>
</dbReference>
<organism evidence="8 9">
    <name type="scientific">Atribacter laminatus</name>
    <dbReference type="NCBI Taxonomy" id="2847778"/>
    <lineage>
        <taxon>Bacteria</taxon>
        <taxon>Pseudomonadati</taxon>
        <taxon>Atribacterota</taxon>
        <taxon>Atribacteria</taxon>
        <taxon>Atribacterales</taxon>
        <taxon>Atribacteraceae</taxon>
        <taxon>Atribacter</taxon>
    </lineage>
</organism>
<dbReference type="EC" id="3.1.3.73" evidence="5"/>
<dbReference type="EMBL" id="CP065383">
    <property type="protein sequence ID" value="QPM67591.1"/>
    <property type="molecule type" value="Genomic_DNA"/>
</dbReference>
<evidence type="ECO:0000256" key="2">
    <source>
        <dbReference type="ARBA" id="ARBA00022432"/>
    </source>
</evidence>
<keyword evidence="8" id="KW-0378">Hydrolase</keyword>
<dbReference type="InterPro" id="IPR017578">
    <property type="entry name" value="Ribazole_CobC"/>
</dbReference>
<gene>
    <name evidence="8" type="primary">pspB</name>
    <name evidence="8" type="ORF">RT761_00795</name>
</gene>
<dbReference type="Pfam" id="PF00300">
    <property type="entry name" value="His_Phos_1"/>
    <property type="match status" value="1"/>
</dbReference>
<dbReference type="CDD" id="cd07067">
    <property type="entry name" value="HP_PGM_like"/>
    <property type="match status" value="1"/>
</dbReference>
<dbReference type="SMART" id="SM00855">
    <property type="entry name" value="PGAM"/>
    <property type="match status" value="1"/>
</dbReference>
<accession>A0A7T1F2R2</accession>